<name>S2KN66_LITA3</name>
<feature type="chain" id="PRO_5004510122" evidence="2">
    <location>
        <begin position="19"/>
        <end position="248"/>
    </location>
</feature>
<feature type="signal peptide" evidence="2">
    <location>
        <begin position="1"/>
        <end position="18"/>
    </location>
</feature>
<dbReference type="OrthoDB" id="129043at2"/>
<reference evidence="3 4" key="1">
    <citation type="journal article" date="2013" name="Genome Announc.">
        <title>Draft genome sequence of the moderately halophilic gammaproteobacterium Halomonas anticariensis FP35.</title>
        <authorList>
            <person name="Tahrioui A."/>
            <person name="Quesada E."/>
            <person name="Llamas I."/>
        </authorList>
    </citation>
    <scope>NUCLEOTIDE SEQUENCE [LARGE SCALE GENOMIC DNA]</scope>
    <source>
        <strain evidence="4">DSM 16096 / CECT 5854 / LMG 22089 / FP35</strain>
    </source>
</reference>
<sequence length="248" mass="27177">MICRHCSPVRLKPAAVMAALLSVAWLSGCASQATSTEEGAAPDDAYTQLAAAYLERDNLPRAISALDRALELNPEHAEALQLMAMVHQRQGEASLADDYFQRALQADGDFTRTRNNYAAYLFGQGHTAKACHQLELASEDTQYPNRALLFNNLGQCQRELGNLNAARHSLMRAQSIDARNPNSYFALAEIEYAQGNYSRSWEQLQSFIGLVGVTPESRRLASHIAAARGDDDTAFFVSEQLGSFHGAP</sequence>
<comment type="caution">
    <text evidence="3">The sequence shown here is derived from an EMBL/GenBank/DDBJ whole genome shotgun (WGS) entry which is preliminary data.</text>
</comment>
<dbReference type="PROSITE" id="PS50005">
    <property type="entry name" value="TPR"/>
    <property type="match status" value="2"/>
</dbReference>
<dbReference type="Gene3D" id="1.25.40.10">
    <property type="entry name" value="Tetratricopeptide repeat domain"/>
    <property type="match status" value="1"/>
</dbReference>
<evidence type="ECO:0000256" key="2">
    <source>
        <dbReference type="SAM" id="SignalP"/>
    </source>
</evidence>
<dbReference type="STRING" id="1121939.L861_19910"/>
<evidence type="ECO:0000313" key="4">
    <source>
        <dbReference type="Proteomes" id="UP000014463"/>
    </source>
</evidence>
<dbReference type="PANTHER" id="PTHR12558">
    <property type="entry name" value="CELL DIVISION CYCLE 16,23,27"/>
    <property type="match status" value="1"/>
</dbReference>
<dbReference type="SUPFAM" id="SSF48452">
    <property type="entry name" value="TPR-like"/>
    <property type="match status" value="1"/>
</dbReference>
<dbReference type="Proteomes" id="UP000014463">
    <property type="component" value="Unassembled WGS sequence"/>
</dbReference>
<protein>
    <submittedName>
        <fullName evidence="3">Uncharacterized protein</fullName>
    </submittedName>
</protein>
<dbReference type="InterPro" id="IPR019734">
    <property type="entry name" value="TPR_rpt"/>
</dbReference>
<dbReference type="AlphaFoldDB" id="S2KN66"/>
<gene>
    <name evidence="3" type="ORF">L861_19910</name>
</gene>
<dbReference type="Pfam" id="PF13181">
    <property type="entry name" value="TPR_8"/>
    <property type="match status" value="1"/>
</dbReference>
<feature type="repeat" description="TPR" evidence="1">
    <location>
        <begin position="43"/>
        <end position="76"/>
    </location>
</feature>
<dbReference type="InterPro" id="IPR013360">
    <property type="entry name" value="Pilus_4_PilW"/>
</dbReference>
<accession>S2KN66</accession>
<dbReference type="eggNOG" id="COG3063">
    <property type="taxonomic scope" value="Bacteria"/>
</dbReference>
<dbReference type="PROSITE" id="PS50293">
    <property type="entry name" value="TPR_REGION"/>
    <property type="match status" value="1"/>
</dbReference>
<dbReference type="InterPro" id="IPR011990">
    <property type="entry name" value="TPR-like_helical_dom_sf"/>
</dbReference>
<dbReference type="PROSITE" id="PS51257">
    <property type="entry name" value="PROKAR_LIPOPROTEIN"/>
    <property type="match status" value="1"/>
</dbReference>
<feature type="repeat" description="TPR" evidence="1">
    <location>
        <begin position="77"/>
        <end position="110"/>
    </location>
</feature>
<keyword evidence="1" id="KW-0802">TPR repeat</keyword>
<keyword evidence="2" id="KW-0732">Signal</keyword>
<organism evidence="3 4">
    <name type="scientific">Litchfieldella anticariensis (strain DSM 16096 / CECT 5854 / CIP 108499 / LMG 22089 / FP35)</name>
    <name type="common">Halomonas anticariensis</name>
    <dbReference type="NCBI Taxonomy" id="1121939"/>
    <lineage>
        <taxon>Bacteria</taxon>
        <taxon>Pseudomonadati</taxon>
        <taxon>Pseudomonadota</taxon>
        <taxon>Gammaproteobacteria</taxon>
        <taxon>Oceanospirillales</taxon>
        <taxon>Halomonadaceae</taxon>
        <taxon>Litchfieldella</taxon>
    </lineage>
</organism>
<dbReference type="Pfam" id="PF13428">
    <property type="entry name" value="TPR_14"/>
    <property type="match status" value="1"/>
</dbReference>
<dbReference type="PATRIC" id="fig|1121939.11.peg.2577"/>
<evidence type="ECO:0000313" key="3">
    <source>
        <dbReference type="EMBL" id="EPC01918.1"/>
    </source>
</evidence>
<dbReference type="SMART" id="SM00028">
    <property type="entry name" value="TPR"/>
    <property type="match status" value="3"/>
</dbReference>
<proteinExistence type="predicted"/>
<evidence type="ECO:0000256" key="1">
    <source>
        <dbReference type="PROSITE-ProRule" id="PRU00339"/>
    </source>
</evidence>
<dbReference type="EMBL" id="ASTJ01000029">
    <property type="protein sequence ID" value="EPC01918.1"/>
    <property type="molecule type" value="Genomic_DNA"/>
</dbReference>
<dbReference type="RefSeq" id="WP_016417089.1">
    <property type="nucleotide sequence ID" value="NZ_AUAB01000012.1"/>
</dbReference>
<keyword evidence="4" id="KW-1185">Reference proteome</keyword>
<dbReference type="PANTHER" id="PTHR12558:SF13">
    <property type="entry name" value="CELL DIVISION CYCLE PROTEIN 27 HOMOLOG"/>
    <property type="match status" value="1"/>
</dbReference>
<dbReference type="NCBIfam" id="TIGR02521">
    <property type="entry name" value="type_IV_pilW"/>
    <property type="match status" value="1"/>
</dbReference>